<evidence type="ECO:0000313" key="9">
    <source>
        <dbReference type="Proteomes" id="UP001610446"/>
    </source>
</evidence>
<dbReference type="Gene3D" id="1.50.10.10">
    <property type="match status" value="1"/>
</dbReference>
<keyword evidence="9" id="KW-1185">Reference proteome</keyword>
<organism evidence="8 9">
    <name type="scientific">Aspergillus pseudoustus</name>
    <dbReference type="NCBI Taxonomy" id="1810923"/>
    <lineage>
        <taxon>Eukaryota</taxon>
        <taxon>Fungi</taxon>
        <taxon>Dikarya</taxon>
        <taxon>Ascomycota</taxon>
        <taxon>Pezizomycotina</taxon>
        <taxon>Eurotiomycetes</taxon>
        <taxon>Eurotiomycetidae</taxon>
        <taxon>Eurotiales</taxon>
        <taxon>Aspergillaceae</taxon>
        <taxon>Aspergillus</taxon>
        <taxon>Aspergillus subgen. Nidulantes</taxon>
    </lineage>
</organism>
<dbReference type="Gene3D" id="2.60.420.10">
    <property type="entry name" value="Maltose phosphorylase, domain 3"/>
    <property type="match status" value="1"/>
</dbReference>
<dbReference type="InterPro" id="IPR016007">
    <property type="entry name" value="Alpha_rhamnosid"/>
</dbReference>
<dbReference type="PANTHER" id="PTHR33307:SF6">
    <property type="entry name" value="ALPHA-RHAMNOSIDASE (EUROFUNG)-RELATED"/>
    <property type="match status" value="1"/>
</dbReference>
<dbReference type="EC" id="3.2.1.40" evidence="2"/>
<dbReference type="InterPro" id="IPR008902">
    <property type="entry name" value="Rhamnosid_concanavalin"/>
</dbReference>
<accession>A0ABR4KFL0</accession>
<feature type="domain" description="Bacterial alpha-L-rhamnosidase N-terminal" evidence="5">
    <location>
        <begin position="159"/>
        <end position="333"/>
    </location>
</feature>
<dbReference type="Gene3D" id="2.60.40.10">
    <property type="entry name" value="Immunoglobulins"/>
    <property type="match status" value="1"/>
</dbReference>
<comment type="catalytic activity">
    <reaction evidence="1">
        <text>Hydrolysis of terminal non-reducing alpha-L-rhamnose residues in alpha-L-rhamnosides.</text>
        <dbReference type="EC" id="3.2.1.40"/>
    </reaction>
</comment>
<evidence type="ECO:0000256" key="1">
    <source>
        <dbReference type="ARBA" id="ARBA00001445"/>
    </source>
</evidence>
<comment type="caution">
    <text evidence="8">The sequence shown here is derived from an EMBL/GenBank/DDBJ whole genome shotgun (WGS) entry which is preliminary data.</text>
</comment>
<evidence type="ECO:0000313" key="8">
    <source>
        <dbReference type="EMBL" id="KAL2851065.1"/>
    </source>
</evidence>
<name>A0ABR4KFL0_9EURO</name>
<dbReference type="Proteomes" id="UP001610446">
    <property type="component" value="Unassembled WGS sequence"/>
</dbReference>
<reference evidence="8 9" key="1">
    <citation type="submission" date="2024-07" db="EMBL/GenBank/DDBJ databases">
        <title>Section-level genome sequencing and comparative genomics of Aspergillus sections Usti and Cavernicolus.</title>
        <authorList>
            <consortium name="Lawrence Berkeley National Laboratory"/>
            <person name="Nybo J.L."/>
            <person name="Vesth T.C."/>
            <person name="Theobald S."/>
            <person name="Frisvad J.C."/>
            <person name="Larsen T.O."/>
            <person name="Kjaerboelling I."/>
            <person name="Rothschild-Mancinelli K."/>
            <person name="Lyhne E.K."/>
            <person name="Kogle M.E."/>
            <person name="Barry K."/>
            <person name="Clum A."/>
            <person name="Na H."/>
            <person name="Ledsgaard L."/>
            <person name="Lin J."/>
            <person name="Lipzen A."/>
            <person name="Kuo A."/>
            <person name="Riley R."/>
            <person name="Mondo S."/>
            <person name="Labutti K."/>
            <person name="Haridas S."/>
            <person name="Pangalinan J."/>
            <person name="Salamov A.A."/>
            <person name="Simmons B.A."/>
            <person name="Magnuson J.K."/>
            <person name="Chen J."/>
            <person name="Drula E."/>
            <person name="Henrissat B."/>
            <person name="Wiebenga A."/>
            <person name="Lubbers R.J."/>
            <person name="Gomes A.C."/>
            <person name="Makela M.R."/>
            <person name="Stajich J."/>
            <person name="Grigoriev I.V."/>
            <person name="Mortensen U.H."/>
            <person name="De Vries R.P."/>
            <person name="Baker S.E."/>
            <person name="Andersen M.R."/>
        </authorList>
    </citation>
    <scope>NUCLEOTIDE SEQUENCE [LARGE SCALE GENOMIC DNA]</scope>
    <source>
        <strain evidence="8 9">CBS 123904</strain>
    </source>
</reference>
<dbReference type="Pfam" id="PF17390">
    <property type="entry name" value="Bac_rhamnosid_C"/>
    <property type="match status" value="1"/>
</dbReference>
<evidence type="ECO:0000256" key="3">
    <source>
        <dbReference type="ARBA" id="ARBA00022801"/>
    </source>
</evidence>
<protein>
    <recommendedName>
        <fullName evidence="2">alpha-L-rhamnosidase</fullName>
        <ecNumber evidence="2">3.2.1.40</ecNumber>
    </recommendedName>
</protein>
<feature type="domain" description="Alpha-L-rhamnosidase C-terminal" evidence="7">
    <location>
        <begin position="806"/>
        <end position="864"/>
    </location>
</feature>
<evidence type="ECO:0000259" key="4">
    <source>
        <dbReference type="Pfam" id="PF05592"/>
    </source>
</evidence>
<sequence length="899" mass="100402">MDRLVVPSAPQFEHHETGFGIGHASPRLSWTFTTPGVRIPNSWTQSAYELQIIRGSQYHEQTHHVPGEQAVLVPWPWEPLRSREIARVRVRCYGKEVAALNESATKWSEWSTVEAGLLHQDDWQAAFITSSQRVPDPTTSVSPIRFRKRFQLTPKSSPILRARLYITALGVYHAYLNGKRVGNHCMAPGWTAYDHRLNYQAFDVTDLIQDNEENALTVEVGPGWYASRLGFNGGKRCCYGSPDLAILAQLEVSAEDSEASWVLPSNDTWECLPSAIQSSEIYDGEVYDMRLENQTWSTANYDTQQSTPVATRVLPWPQAKLISPNAPPVRVVQELPPASILVSPSGKVILDFGQNLVGKLRIRSTVLPQDQQLTLTHAEVLEDGELCTRPLRTAKCRDIVLGSGEGLSNWTPAFTFHGFRYVQVDGWPGVQPSIDDFVALVMHTDMPRRGWFACSNSHINSLHSNIVWGMRGNFVSVPTDCPQRDERLGWTGDLQVFANSAAYLYNTTGMLFEWLQDLSAEHLEDHRRGIPPLVVPDVLQKAGGSLAQAVWGDAVVVVPDVLHLYSADTNIVRGQYDSMRVWLDFGIPRSPDGLWDPDRWQLGDWLDPTAPPDNPRDSRTDSVLVADAYLAHITATLAKMCEAIGETADATRYAADAQRLKSAFADKYISPQGNIMSNTQTAISLAICFSLYRDIDQKRTAAASLSRLIRRSNFALSTGFVGTKFITQALTITGQPPLAYRMLLSKKCPSWLYPLTQGATTIWERWDSIRPDGSVNTGEMTSFNHYALGSIANWLHTSVGGIAPLEPGWKALQWAETRFNGPYGVVKCRWEVNDGEFHMVVHIPPNTRALVILPVEQHIEVGDEDETGTWVGSGVHEFRLPSLTNKAFLLPHLIGRYRR</sequence>
<dbReference type="Pfam" id="PF17389">
    <property type="entry name" value="Bac_rhamnosid6H"/>
    <property type="match status" value="1"/>
</dbReference>
<evidence type="ECO:0000259" key="6">
    <source>
        <dbReference type="Pfam" id="PF17389"/>
    </source>
</evidence>
<dbReference type="PIRSF" id="PIRSF010631">
    <property type="entry name" value="A-rhamnsds"/>
    <property type="match status" value="1"/>
</dbReference>
<dbReference type="InterPro" id="IPR035398">
    <property type="entry name" value="Bac_rhamnosid_C"/>
</dbReference>
<dbReference type="InterPro" id="IPR008928">
    <property type="entry name" value="6-hairpin_glycosidase_sf"/>
</dbReference>
<dbReference type="InterPro" id="IPR035396">
    <property type="entry name" value="Bac_rhamnosid6H"/>
</dbReference>
<evidence type="ECO:0000256" key="2">
    <source>
        <dbReference type="ARBA" id="ARBA00012652"/>
    </source>
</evidence>
<dbReference type="InterPro" id="IPR012341">
    <property type="entry name" value="6hp_glycosidase-like_sf"/>
</dbReference>
<proteinExistence type="predicted"/>
<feature type="domain" description="Alpha-L-rhamnosidase concanavalin-like" evidence="4">
    <location>
        <begin position="344"/>
        <end position="443"/>
    </location>
</feature>
<dbReference type="EMBL" id="JBFXLU010000032">
    <property type="protein sequence ID" value="KAL2851065.1"/>
    <property type="molecule type" value="Genomic_DNA"/>
</dbReference>
<dbReference type="SUPFAM" id="SSF48208">
    <property type="entry name" value="Six-hairpin glycosidases"/>
    <property type="match status" value="1"/>
</dbReference>
<dbReference type="Gene3D" id="2.60.120.260">
    <property type="entry name" value="Galactose-binding domain-like"/>
    <property type="match status" value="2"/>
</dbReference>
<dbReference type="PANTHER" id="PTHR33307">
    <property type="entry name" value="ALPHA-RHAMNOSIDASE (EUROFUNG)"/>
    <property type="match status" value="1"/>
</dbReference>
<evidence type="ECO:0000259" key="7">
    <source>
        <dbReference type="Pfam" id="PF17390"/>
    </source>
</evidence>
<gene>
    <name evidence="8" type="ORF">BJY01DRAFT_233034</name>
</gene>
<evidence type="ECO:0000259" key="5">
    <source>
        <dbReference type="Pfam" id="PF08531"/>
    </source>
</evidence>
<dbReference type="Pfam" id="PF05592">
    <property type="entry name" value="Bac_rhamnosid"/>
    <property type="match status" value="1"/>
</dbReference>
<feature type="domain" description="Alpha-L-rhamnosidase six-hairpin glycosidase" evidence="6">
    <location>
        <begin position="448"/>
        <end position="799"/>
    </location>
</feature>
<dbReference type="InterPro" id="IPR013737">
    <property type="entry name" value="Bac_rhamnosid_N"/>
</dbReference>
<dbReference type="Pfam" id="PF08531">
    <property type="entry name" value="Bac_rhamnosid_N"/>
    <property type="match status" value="1"/>
</dbReference>
<dbReference type="InterPro" id="IPR013783">
    <property type="entry name" value="Ig-like_fold"/>
</dbReference>
<dbReference type="Pfam" id="PF25788">
    <property type="entry name" value="Ig_Rha78A_N"/>
    <property type="match status" value="1"/>
</dbReference>
<keyword evidence="3" id="KW-0378">Hydrolase</keyword>